<dbReference type="PANTHER" id="PTHR20935">
    <property type="entry name" value="PHOSPHOGLYCERATE MUTASE-RELATED"/>
    <property type="match status" value="1"/>
</dbReference>
<proteinExistence type="inferred from homology"/>
<dbReference type="InterPro" id="IPR013078">
    <property type="entry name" value="His_Pase_superF_clade-1"/>
</dbReference>
<evidence type="ECO:0000256" key="1">
    <source>
        <dbReference type="ARBA" id="ARBA00006717"/>
    </source>
</evidence>
<dbReference type="GO" id="GO:0090141">
    <property type="term" value="P:positive regulation of mitochondrial fission"/>
    <property type="evidence" value="ECO:0007669"/>
    <property type="project" value="TreeGrafter"/>
</dbReference>
<sequence>MFGSLLRCSSSKRMAGMAVVTMASQSLPYRTTHAEASEETNDDNDVPHFRLERNKDKTLFHNQCLERQMYKPKLPYPAWDYNWDGKAVAGATDFEGHRSGKACKQKGKTRHIILVRHGQYEETFPEDENRKLTALGRRQATKTGKRLATWAKGTETFENPYFNGPCPIVTKIRVSNMTRAKETAELIAKEMPSTIVMDEPDSLLNEALPSPMIPIRPDITGAEEEIDANHDRIEEAFQKYIHRTDATAEDDDDGDEFEIIVCHGNVIRYFFCRALQLPPEAWLRMSIFNCSLTYLMVRSSGVVSARMLGDIGHLDYEESTFSGNHGLKW</sequence>
<accession>A0AAD2PUU2</accession>
<dbReference type="GO" id="GO:0004722">
    <property type="term" value="F:protein serine/threonine phosphatase activity"/>
    <property type="evidence" value="ECO:0007669"/>
    <property type="project" value="TreeGrafter"/>
</dbReference>
<dbReference type="Proteomes" id="UP001295423">
    <property type="component" value="Unassembled WGS sequence"/>
</dbReference>
<dbReference type="GO" id="GO:0005739">
    <property type="term" value="C:mitochondrion"/>
    <property type="evidence" value="ECO:0007669"/>
    <property type="project" value="TreeGrafter"/>
</dbReference>
<dbReference type="AlphaFoldDB" id="A0AAD2PUU2"/>
<dbReference type="InterPro" id="IPR029033">
    <property type="entry name" value="His_PPase_superfam"/>
</dbReference>
<evidence type="ECO:0000256" key="3">
    <source>
        <dbReference type="ARBA" id="ARBA00039765"/>
    </source>
</evidence>
<dbReference type="PANTHER" id="PTHR20935:SF0">
    <property type="entry name" value="SERINE_THREONINE-PROTEIN PHOSPHATASE PGAM5, MITOCHONDRIAL"/>
    <property type="match status" value="1"/>
</dbReference>
<evidence type="ECO:0000256" key="2">
    <source>
        <dbReference type="ARBA" id="ARBA00022801"/>
    </source>
</evidence>
<dbReference type="SUPFAM" id="SSF53254">
    <property type="entry name" value="Phosphoglycerate mutase-like"/>
    <property type="match status" value="1"/>
</dbReference>
<dbReference type="CDD" id="cd07067">
    <property type="entry name" value="HP_PGM_like"/>
    <property type="match status" value="1"/>
</dbReference>
<keyword evidence="2" id="KW-0378">Hydrolase</keyword>
<dbReference type="InterPro" id="IPR051021">
    <property type="entry name" value="Mito_Ser/Thr_phosphatase"/>
</dbReference>
<dbReference type="EMBL" id="CAKOGP040001803">
    <property type="protein sequence ID" value="CAJ1952554.1"/>
    <property type="molecule type" value="Genomic_DNA"/>
</dbReference>
<dbReference type="Gene3D" id="3.40.50.1240">
    <property type="entry name" value="Phosphoglycerate mutase-like"/>
    <property type="match status" value="1"/>
</dbReference>
<evidence type="ECO:0000313" key="5">
    <source>
        <dbReference type="EMBL" id="CAJ1952554.1"/>
    </source>
</evidence>
<comment type="caution">
    <text evidence="5">The sequence shown here is derived from an EMBL/GenBank/DDBJ whole genome shotgun (WGS) entry which is preliminary data.</text>
</comment>
<dbReference type="SMART" id="SM00855">
    <property type="entry name" value="PGAM"/>
    <property type="match status" value="1"/>
</dbReference>
<protein>
    <recommendedName>
        <fullName evidence="3">Serine/threonine-protein phosphatase PGAM5, mitochondrial</fullName>
    </recommendedName>
    <alternativeName>
        <fullName evidence="4">Serine/threonine-protein phosphatase Pgam5, mitochondrial</fullName>
    </alternativeName>
</protein>
<keyword evidence="6" id="KW-1185">Reference proteome</keyword>
<name>A0AAD2PUU2_9STRA</name>
<gene>
    <name evidence="5" type="ORF">CYCCA115_LOCUS13611</name>
</gene>
<dbReference type="Pfam" id="PF00300">
    <property type="entry name" value="His_Phos_1"/>
    <property type="match status" value="1"/>
</dbReference>
<reference evidence="5" key="1">
    <citation type="submission" date="2023-08" db="EMBL/GenBank/DDBJ databases">
        <authorList>
            <person name="Audoor S."/>
            <person name="Bilcke G."/>
        </authorList>
    </citation>
    <scope>NUCLEOTIDE SEQUENCE</scope>
</reference>
<evidence type="ECO:0000313" key="6">
    <source>
        <dbReference type="Proteomes" id="UP001295423"/>
    </source>
</evidence>
<organism evidence="5 6">
    <name type="scientific">Cylindrotheca closterium</name>
    <dbReference type="NCBI Taxonomy" id="2856"/>
    <lineage>
        <taxon>Eukaryota</taxon>
        <taxon>Sar</taxon>
        <taxon>Stramenopiles</taxon>
        <taxon>Ochrophyta</taxon>
        <taxon>Bacillariophyta</taxon>
        <taxon>Bacillariophyceae</taxon>
        <taxon>Bacillariophycidae</taxon>
        <taxon>Bacillariales</taxon>
        <taxon>Bacillariaceae</taxon>
        <taxon>Cylindrotheca</taxon>
    </lineage>
</organism>
<evidence type="ECO:0000256" key="4">
    <source>
        <dbReference type="ARBA" id="ARBA00040722"/>
    </source>
</evidence>
<comment type="similarity">
    <text evidence="1">Belongs to the phosphoglycerate mutase family. BPG-dependent PGAM subfamily.</text>
</comment>